<dbReference type="GO" id="GO:0003755">
    <property type="term" value="F:peptidyl-prolyl cis-trans isomerase activity"/>
    <property type="evidence" value="ECO:0007669"/>
    <property type="project" value="UniProtKB-UniRule"/>
</dbReference>
<dbReference type="Proteomes" id="UP000321301">
    <property type="component" value="Unassembled WGS sequence"/>
</dbReference>
<name>A0A512C8I3_9BACT</name>
<dbReference type="PRINTS" id="PR00153">
    <property type="entry name" value="CSAPPISMRASE"/>
</dbReference>
<proteinExistence type="inferred from homology"/>
<dbReference type="EMBL" id="BJYV01000002">
    <property type="protein sequence ID" value="GEO20427.1"/>
    <property type="molecule type" value="Genomic_DNA"/>
</dbReference>
<comment type="catalytic activity">
    <reaction evidence="3">
        <text>[protein]-peptidylproline (omega=180) = [protein]-peptidylproline (omega=0)</text>
        <dbReference type="Rhea" id="RHEA:16237"/>
        <dbReference type="Rhea" id="RHEA-COMP:10747"/>
        <dbReference type="Rhea" id="RHEA-COMP:10748"/>
        <dbReference type="ChEBI" id="CHEBI:83833"/>
        <dbReference type="ChEBI" id="CHEBI:83834"/>
        <dbReference type="EC" id="5.2.1.8"/>
    </reaction>
</comment>
<dbReference type="EC" id="5.2.1.8" evidence="3"/>
<dbReference type="AlphaFoldDB" id="A0A512C8I3"/>
<evidence type="ECO:0000259" key="4">
    <source>
        <dbReference type="PROSITE" id="PS50072"/>
    </source>
</evidence>
<comment type="similarity">
    <text evidence="3">Belongs to the cyclophilin-type PPIase family.</text>
</comment>
<sequence>MLLVLLSSSIQAQQIEKYLIATTLGDIEVELYPEKAPVTVQNFRAYVASGAYQNSSFFRVCTPENESDREIQIEVIQGGNVSDSLLLPPIHIETTKETGLKHKDGTLSMARLEPNSAQSSFFICINDQPELDFQGKRNPDGFGFAAFGQVTRGMDIVKKIQLEKDEDQYLIDPIVIHSIQAL</sequence>
<dbReference type="PROSITE" id="PS50072">
    <property type="entry name" value="CSA_PPIASE_2"/>
    <property type="match status" value="1"/>
</dbReference>
<gene>
    <name evidence="5" type="ORF">CQA01_09610</name>
</gene>
<dbReference type="PANTHER" id="PTHR45625:SF4">
    <property type="entry name" value="PEPTIDYLPROLYL ISOMERASE DOMAIN AND WD REPEAT-CONTAINING PROTEIN 1"/>
    <property type="match status" value="1"/>
</dbReference>
<dbReference type="Gene3D" id="2.40.100.10">
    <property type="entry name" value="Cyclophilin-like"/>
    <property type="match status" value="1"/>
</dbReference>
<dbReference type="PANTHER" id="PTHR45625">
    <property type="entry name" value="PEPTIDYL-PROLYL CIS-TRANS ISOMERASE-RELATED"/>
    <property type="match status" value="1"/>
</dbReference>
<feature type="domain" description="PPIase cyclophilin-type" evidence="4">
    <location>
        <begin position="22"/>
        <end position="181"/>
    </location>
</feature>
<evidence type="ECO:0000313" key="6">
    <source>
        <dbReference type="Proteomes" id="UP000321301"/>
    </source>
</evidence>
<dbReference type="CDD" id="cd00317">
    <property type="entry name" value="cyclophilin"/>
    <property type="match status" value="1"/>
</dbReference>
<evidence type="ECO:0000313" key="5">
    <source>
        <dbReference type="EMBL" id="GEO20427.1"/>
    </source>
</evidence>
<comment type="function">
    <text evidence="3">PPIases accelerate the folding of proteins. It catalyzes the cis-trans isomerization of proline imidic peptide bonds in oligopeptides.</text>
</comment>
<dbReference type="InterPro" id="IPR029000">
    <property type="entry name" value="Cyclophilin-like_dom_sf"/>
</dbReference>
<protein>
    <recommendedName>
        <fullName evidence="3">Peptidyl-prolyl cis-trans isomerase</fullName>
        <shortName evidence="3">PPIase</shortName>
        <ecNumber evidence="3">5.2.1.8</ecNumber>
    </recommendedName>
</protein>
<reference evidence="5 6" key="1">
    <citation type="submission" date="2019-07" db="EMBL/GenBank/DDBJ databases">
        <title>Whole genome shotgun sequence of Cyclobacterium qasimii NBRC 106168.</title>
        <authorList>
            <person name="Hosoyama A."/>
            <person name="Uohara A."/>
            <person name="Ohji S."/>
            <person name="Ichikawa N."/>
        </authorList>
    </citation>
    <scope>NUCLEOTIDE SEQUENCE [LARGE SCALE GENOMIC DNA]</scope>
    <source>
        <strain evidence="5 6">NBRC 106168</strain>
    </source>
</reference>
<evidence type="ECO:0000256" key="2">
    <source>
        <dbReference type="ARBA" id="ARBA00023235"/>
    </source>
</evidence>
<keyword evidence="2 3" id="KW-0413">Isomerase</keyword>
<evidence type="ECO:0000256" key="3">
    <source>
        <dbReference type="RuleBase" id="RU363019"/>
    </source>
</evidence>
<dbReference type="InterPro" id="IPR002130">
    <property type="entry name" value="Cyclophilin-type_PPIase_dom"/>
</dbReference>
<dbReference type="Pfam" id="PF00160">
    <property type="entry name" value="Pro_isomerase"/>
    <property type="match status" value="1"/>
</dbReference>
<evidence type="ECO:0000256" key="1">
    <source>
        <dbReference type="ARBA" id="ARBA00023110"/>
    </source>
</evidence>
<comment type="caution">
    <text evidence="5">The sequence shown here is derived from an EMBL/GenBank/DDBJ whole genome shotgun (WGS) entry which is preliminary data.</text>
</comment>
<dbReference type="SUPFAM" id="SSF50891">
    <property type="entry name" value="Cyclophilin-like"/>
    <property type="match status" value="1"/>
</dbReference>
<keyword evidence="6" id="KW-1185">Reference proteome</keyword>
<accession>A0A512C8I3</accession>
<dbReference type="InterPro" id="IPR044666">
    <property type="entry name" value="Cyclophilin_A-like"/>
</dbReference>
<organism evidence="5 6">
    <name type="scientific">Cyclobacterium qasimii</name>
    <dbReference type="NCBI Taxonomy" id="1350429"/>
    <lineage>
        <taxon>Bacteria</taxon>
        <taxon>Pseudomonadati</taxon>
        <taxon>Bacteroidota</taxon>
        <taxon>Cytophagia</taxon>
        <taxon>Cytophagales</taxon>
        <taxon>Cyclobacteriaceae</taxon>
        <taxon>Cyclobacterium</taxon>
    </lineage>
</organism>
<keyword evidence="1 3" id="KW-0697">Rotamase</keyword>